<evidence type="ECO:0000256" key="5">
    <source>
        <dbReference type="ARBA" id="ARBA00022989"/>
    </source>
</evidence>
<evidence type="ECO:0000256" key="7">
    <source>
        <dbReference type="SAM" id="Phobius"/>
    </source>
</evidence>
<sequence>MKKQNNDVILQFCTLVVFFIIVMFAFSIFMNGHYLPGGGFVGGLLISAALLIILIAYDIKTLYRILPIDFKKVIGIGLIFCYATPLVSILQGNPFFTHSFGELHVPVLGAIHYHTALFFDIGVMLVVIGTTLTIILTIGENE</sequence>
<feature type="domain" description="Na+/H+ antiporter MnhB subunit-related protein" evidence="8">
    <location>
        <begin position="9"/>
        <end position="133"/>
    </location>
</feature>
<feature type="transmembrane region" description="Helical" evidence="7">
    <location>
        <begin position="12"/>
        <end position="31"/>
    </location>
</feature>
<organism evidence="9 10">
    <name type="scientific">Macrococcoides canis</name>
    <dbReference type="NCBI Taxonomy" id="1855823"/>
    <lineage>
        <taxon>Bacteria</taxon>
        <taxon>Bacillati</taxon>
        <taxon>Bacillota</taxon>
        <taxon>Bacilli</taxon>
        <taxon>Bacillales</taxon>
        <taxon>Staphylococcaceae</taxon>
        <taxon>Macrococcoides</taxon>
    </lineage>
</organism>
<keyword evidence="10" id="KW-1185">Reference proteome</keyword>
<protein>
    <submittedName>
        <fullName evidence="9">Na(+)/H(+) antiporter subunit B1</fullName>
    </submittedName>
</protein>
<evidence type="ECO:0000256" key="3">
    <source>
        <dbReference type="ARBA" id="ARBA00022475"/>
    </source>
</evidence>
<dbReference type="GO" id="GO:0005886">
    <property type="term" value="C:plasma membrane"/>
    <property type="evidence" value="ECO:0007669"/>
    <property type="project" value="UniProtKB-SubCell"/>
</dbReference>
<keyword evidence="6 7" id="KW-0472">Membrane</keyword>
<evidence type="ECO:0000256" key="4">
    <source>
        <dbReference type="ARBA" id="ARBA00022692"/>
    </source>
</evidence>
<gene>
    <name evidence="9" type="primary">mnhB1</name>
    <name evidence="9" type="ORF">MCCS_07940</name>
</gene>
<evidence type="ECO:0000259" key="8">
    <source>
        <dbReference type="Pfam" id="PF04039"/>
    </source>
</evidence>
<dbReference type="RefSeq" id="WP_086042109.1">
    <property type="nucleotide sequence ID" value="NZ_CBCRZA010000001.1"/>
</dbReference>
<feature type="transmembrane region" description="Helical" evidence="7">
    <location>
        <begin position="111"/>
        <end position="138"/>
    </location>
</feature>
<keyword evidence="4 7" id="KW-0812">Transmembrane</keyword>
<evidence type="ECO:0000256" key="6">
    <source>
        <dbReference type="ARBA" id="ARBA00023136"/>
    </source>
</evidence>
<reference evidence="9 10" key="1">
    <citation type="journal article" date="2017" name="Int. J. Syst. Evol. Microbiol.">
        <title>Macrococcus canis sp. nov., a skin bacterium associated with infections in dogs.</title>
        <authorList>
            <person name="Gobeli Brawand S."/>
            <person name="Cotting K."/>
            <person name="Gomez-Sanz E."/>
            <person name="Collaud A."/>
            <person name="Thomann A."/>
            <person name="Brodard I."/>
            <person name="Rodriguez-Campos S."/>
            <person name="Strauss C."/>
            <person name="Perreten V."/>
        </authorList>
    </citation>
    <scope>NUCLEOTIDE SEQUENCE [LARGE SCALE GENOMIC DNA]</scope>
    <source>
        <strain evidence="9 10">KM45013</strain>
    </source>
</reference>
<dbReference type="GeneID" id="35294929"/>
<dbReference type="EMBL" id="CP021059">
    <property type="protein sequence ID" value="ARQ06442.1"/>
    <property type="molecule type" value="Genomic_DNA"/>
</dbReference>
<keyword evidence="3" id="KW-1003">Cell membrane</keyword>
<dbReference type="KEGG" id="mcak:MCCS_07940"/>
<comment type="similarity">
    <text evidence="2">Belongs to the CPA3 antiporters (TC 2.A.63) subunit B family.</text>
</comment>
<evidence type="ECO:0000313" key="9">
    <source>
        <dbReference type="EMBL" id="ARQ06442.1"/>
    </source>
</evidence>
<dbReference type="STRING" id="1855823.MCCS_07940"/>
<dbReference type="AlphaFoldDB" id="A0A1W7AA05"/>
<dbReference type="PANTHER" id="PTHR33932">
    <property type="entry name" value="NA(+)/H(+) ANTIPORTER SUBUNIT B"/>
    <property type="match status" value="1"/>
</dbReference>
<feature type="transmembrane region" description="Helical" evidence="7">
    <location>
        <begin position="73"/>
        <end position="91"/>
    </location>
</feature>
<evidence type="ECO:0000256" key="1">
    <source>
        <dbReference type="ARBA" id="ARBA00004651"/>
    </source>
</evidence>
<dbReference type="NCBIfam" id="NF009223">
    <property type="entry name" value="PRK12573.1"/>
    <property type="match status" value="1"/>
</dbReference>
<proteinExistence type="inferred from homology"/>
<dbReference type="Proteomes" id="UP000194154">
    <property type="component" value="Chromosome"/>
</dbReference>
<dbReference type="PANTHER" id="PTHR33932:SF4">
    <property type="entry name" value="NA(+)_H(+) ANTIPORTER SUBUNIT B"/>
    <property type="match status" value="1"/>
</dbReference>
<dbReference type="OrthoDB" id="9798859at2"/>
<dbReference type="InterPro" id="IPR007182">
    <property type="entry name" value="MnhB"/>
</dbReference>
<name>A0A1W7AA05_9STAP</name>
<accession>A0A1W7AA05</accession>
<dbReference type="InterPro" id="IPR050622">
    <property type="entry name" value="CPA3_antiporter_subunitB"/>
</dbReference>
<evidence type="ECO:0000313" key="10">
    <source>
        <dbReference type="Proteomes" id="UP000194154"/>
    </source>
</evidence>
<feature type="transmembrane region" description="Helical" evidence="7">
    <location>
        <begin position="37"/>
        <end position="57"/>
    </location>
</feature>
<evidence type="ECO:0000256" key="2">
    <source>
        <dbReference type="ARBA" id="ARBA00009425"/>
    </source>
</evidence>
<dbReference type="Pfam" id="PF04039">
    <property type="entry name" value="MnhB"/>
    <property type="match status" value="1"/>
</dbReference>
<comment type="subcellular location">
    <subcellularLocation>
        <location evidence="1">Cell membrane</location>
        <topology evidence="1">Multi-pass membrane protein</topology>
    </subcellularLocation>
</comment>
<keyword evidence="5 7" id="KW-1133">Transmembrane helix</keyword>